<comment type="subcellular location">
    <subcellularLocation>
        <location evidence="1">Cell membrane</location>
        <topology evidence="1">Multi-pass membrane protein</topology>
    </subcellularLocation>
</comment>
<evidence type="ECO:0000256" key="5">
    <source>
        <dbReference type="SAM" id="Phobius"/>
    </source>
</evidence>
<keyword evidence="2 5" id="KW-0812">Transmembrane</keyword>
<feature type="transmembrane region" description="Helical" evidence="5">
    <location>
        <begin position="240"/>
        <end position="258"/>
    </location>
</feature>
<dbReference type="InterPro" id="IPR036259">
    <property type="entry name" value="MFS_trans_sf"/>
</dbReference>
<feature type="transmembrane region" description="Helical" evidence="5">
    <location>
        <begin position="327"/>
        <end position="350"/>
    </location>
</feature>
<evidence type="ECO:0000256" key="2">
    <source>
        <dbReference type="ARBA" id="ARBA00022692"/>
    </source>
</evidence>
<dbReference type="InterPro" id="IPR020846">
    <property type="entry name" value="MFS_dom"/>
</dbReference>
<dbReference type="InterPro" id="IPR011701">
    <property type="entry name" value="MFS"/>
</dbReference>
<keyword evidence="3 5" id="KW-1133">Transmembrane helix</keyword>
<evidence type="ECO:0000313" key="8">
    <source>
        <dbReference type="Proteomes" id="UP001592581"/>
    </source>
</evidence>
<feature type="transmembrane region" description="Helical" evidence="5">
    <location>
        <begin position="38"/>
        <end position="61"/>
    </location>
</feature>
<evidence type="ECO:0000256" key="4">
    <source>
        <dbReference type="ARBA" id="ARBA00023136"/>
    </source>
</evidence>
<keyword evidence="8" id="KW-1185">Reference proteome</keyword>
<feature type="domain" description="Major facilitator superfamily (MFS) profile" evidence="6">
    <location>
        <begin position="7"/>
        <end position="380"/>
    </location>
</feature>
<dbReference type="PANTHER" id="PTHR23514">
    <property type="entry name" value="BYPASS OF STOP CODON PROTEIN 6"/>
    <property type="match status" value="1"/>
</dbReference>
<evidence type="ECO:0000256" key="3">
    <source>
        <dbReference type="ARBA" id="ARBA00022989"/>
    </source>
</evidence>
<dbReference type="PANTHER" id="PTHR23514:SF13">
    <property type="entry name" value="INNER MEMBRANE PROTEIN YBJJ"/>
    <property type="match status" value="1"/>
</dbReference>
<name>A0ABV6XUK8_9ACTN</name>
<feature type="transmembrane region" description="Helical" evidence="5">
    <location>
        <begin position="12"/>
        <end position="32"/>
    </location>
</feature>
<feature type="transmembrane region" description="Helical" evidence="5">
    <location>
        <begin position="265"/>
        <end position="286"/>
    </location>
</feature>
<proteinExistence type="predicted"/>
<comment type="caution">
    <text evidence="7">The sequence shown here is derived from an EMBL/GenBank/DDBJ whole genome shotgun (WGS) entry which is preliminary data.</text>
</comment>
<feature type="transmembrane region" description="Helical" evidence="5">
    <location>
        <begin position="96"/>
        <end position="115"/>
    </location>
</feature>
<dbReference type="Gene3D" id="1.20.1250.20">
    <property type="entry name" value="MFS general substrate transporter like domains"/>
    <property type="match status" value="2"/>
</dbReference>
<dbReference type="RefSeq" id="WP_380566933.1">
    <property type="nucleotide sequence ID" value="NZ_JBEUKS010000010.1"/>
</dbReference>
<protein>
    <submittedName>
        <fullName evidence="7">MFS transporter</fullName>
    </submittedName>
</protein>
<dbReference type="SUPFAM" id="SSF103473">
    <property type="entry name" value="MFS general substrate transporter"/>
    <property type="match status" value="1"/>
</dbReference>
<feature type="transmembrane region" description="Helical" evidence="5">
    <location>
        <begin position="203"/>
        <end position="220"/>
    </location>
</feature>
<dbReference type="InterPro" id="IPR051788">
    <property type="entry name" value="MFS_Transporter"/>
</dbReference>
<feature type="transmembrane region" description="Helical" evidence="5">
    <location>
        <begin position="163"/>
        <end position="182"/>
    </location>
</feature>
<feature type="transmembrane region" description="Helical" evidence="5">
    <location>
        <begin position="136"/>
        <end position="157"/>
    </location>
</feature>
<evidence type="ECO:0000259" key="6">
    <source>
        <dbReference type="PROSITE" id="PS50850"/>
    </source>
</evidence>
<accession>A0ABV6XUK8</accession>
<dbReference type="EMBL" id="JBEUKS010000010">
    <property type="protein sequence ID" value="MFC1441961.1"/>
    <property type="molecule type" value="Genomic_DNA"/>
</dbReference>
<evidence type="ECO:0000256" key="1">
    <source>
        <dbReference type="ARBA" id="ARBA00004651"/>
    </source>
</evidence>
<dbReference type="CDD" id="cd17393">
    <property type="entry name" value="MFS_MosC_like"/>
    <property type="match status" value="1"/>
</dbReference>
<dbReference type="Proteomes" id="UP001592581">
    <property type="component" value="Unassembled WGS sequence"/>
</dbReference>
<feature type="transmembrane region" description="Helical" evidence="5">
    <location>
        <begin position="356"/>
        <end position="375"/>
    </location>
</feature>
<feature type="transmembrane region" description="Helical" evidence="5">
    <location>
        <begin position="292"/>
        <end position="315"/>
    </location>
</feature>
<reference evidence="7 8" key="1">
    <citation type="submission" date="2024-06" db="EMBL/GenBank/DDBJ databases">
        <authorList>
            <person name="Lee S.D."/>
        </authorList>
    </citation>
    <scope>NUCLEOTIDE SEQUENCE [LARGE SCALE GENOMIC DNA]</scope>
    <source>
        <strain evidence="7 8">N1-10</strain>
    </source>
</reference>
<organism evidence="7 8">
    <name type="scientific">Streptacidiphilus jeojiensis</name>
    <dbReference type="NCBI Taxonomy" id="3229225"/>
    <lineage>
        <taxon>Bacteria</taxon>
        <taxon>Bacillati</taxon>
        <taxon>Actinomycetota</taxon>
        <taxon>Actinomycetes</taxon>
        <taxon>Kitasatosporales</taxon>
        <taxon>Streptomycetaceae</taxon>
        <taxon>Streptacidiphilus</taxon>
    </lineage>
</organism>
<feature type="transmembrane region" description="Helical" evidence="5">
    <location>
        <begin position="73"/>
        <end position="90"/>
    </location>
</feature>
<keyword evidence="4 5" id="KW-0472">Membrane</keyword>
<sequence>MTRYLTHHRAIALVFAVHGAVAGTLTTCIPWLSSHYHLSPGLLGMVLFCPPVGAFVAMPMASRLAHRLGGRRTVRLLIALWCVLLPLPVLAPSPPFLFGAFLLFGAGAGISDVVMNAHAVSVERRLGRSIISGLHGLWCVGSLLAGGLGILAAHYRIGARPHLLATAAMLLAVALVAGRGLAPDGTSAAGAPAPRRFSLPTRAILGIGVVGFFGTFTEGASTNWAGVYVTKVAGAGPGGAALAFTLFASCMAATRLLGDRFVRRFGAVAVVRAGGGLAAAGGAVMVSARTPWLCMVGLAMIGIGIAVVVPLVFAAAGRTGASAGEGVAGVATITYLSGLIAPAATGWTAGAFSYPAAFGLVTVMAALMALLAGALRPRSGAEAGTGAGGTVAARSANSEAPPVAACP</sequence>
<dbReference type="Pfam" id="PF07690">
    <property type="entry name" value="MFS_1"/>
    <property type="match status" value="1"/>
</dbReference>
<evidence type="ECO:0000313" key="7">
    <source>
        <dbReference type="EMBL" id="MFC1441961.1"/>
    </source>
</evidence>
<gene>
    <name evidence="7" type="ORF">ABUW04_27275</name>
</gene>
<dbReference type="PROSITE" id="PS50850">
    <property type="entry name" value="MFS"/>
    <property type="match status" value="1"/>
</dbReference>